<reference evidence="2" key="1">
    <citation type="submission" date="2021-01" db="EMBL/GenBank/DDBJ databases">
        <title>Whole genome shotgun sequence of Actinoplanes nipponensis NBRC 14063.</title>
        <authorList>
            <person name="Komaki H."/>
            <person name="Tamura T."/>
        </authorList>
    </citation>
    <scope>NUCLEOTIDE SEQUENCE</scope>
    <source>
        <strain evidence="2">NBRC 14063</strain>
    </source>
</reference>
<protein>
    <submittedName>
        <fullName evidence="2">Uncharacterized protein</fullName>
    </submittedName>
</protein>
<sequence length="62" mass="6374">MLNLTAGPARAAAGERLGAGPATALSPDGGVIRPGRHCPGAVPRDWFAARTGKGRARGNRRR</sequence>
<dbReference type="AlphaFoldDB" id="A0A919MPW6"/>
<dbReference type="EMBL" id="BOMQ01000078">
    <property type="protein sequence ID" value="GIE53031.1"/>
    <property type="molecule type" value="Genomic_DNA"/>
</dbReference>
<comment type="caution">
    <text evidence="2">The sequence shown here is derived from an EMBL/GenBank/DDBJ whole genome shotgun (WGS) entry which is preliminary data.</text>
</comment>
<evidence type="ECO:0000313" key="3">
    <source>
        <dbReference type="Proteomes" id="UP000647172"/>
    </source>
</evidence>
<name>A0A919MPW6_9ACTN</name>
<dbReference type="Proteomes" id="UP000647172">
    <property type="component" value="Unassembled WGS sequence"/>
</dbReference>
<evidence type="ECO:0000313" key="2">
    <source>
        <dbReference type="EMBL" id="GIE53031.1"/>
    </source>
</evidence>
<feature type="region of interest" description="Disordered" evidence="1">
    <location>
        <begin position="1"/>
        <end position="32"/>
    </location>
</feature>
<organism evidence="2 3">
    <name type="scientific">Actinoplanes nipponensis</name>
    <dbReference type="NCBI Taxonomy" id="135950"/>
    <lineage>
        <taxon>Bacteria</taxon>
        <taxon>Bacillati</taxon>
        <taxon>Actinomycetota</taxon>
        <taxon>Actinomycetes</taxon>
        <taxon>Micromonosporales</taxon>
        <taxon>Micromonosporaceae</taxon>
        <taxon>Actinoplanes</taxon>
    </lineage>
</organism>
<keyword evidence="3" id="KW-1185">Reference proteome</keyword>
<proteinExistence type="predicted"/>
<accession>A0A919MPW6</accession>
<feature type="compositionally biased region" description="Low complexity" evidence="1">
    <location>
        <begin position="1"/>
        <end position="22"/>
    </location>
</feature>
<gene>
    <name evidence="2" type="ORF">Ani05nite_65650</name>
</gene>
<evidence type="ECO:0000256" key="1">
    <source>
        <dbReference type="SAM" id="MobiDB-lite"/>
    </source>
</evidence>